<organism evidence="1">
    <name type="scientific">candidate division WOR-3 bacterium</name>
    <dbReference type="NCBI Taxonomy" id="2052148"/>
    <lineage>
        <taxon>Bacteria</taxon>
        <taxon>Bacteria division WOR-3</taxon>
    </lineage>
</organism>
<evidence type="ECO:0000313" key="1">
    <source>
        <dbReference type="EMBL" id="HGV98350.1"/>
    </source>
</evidence>
<dbReference type="SUPFAM" id="SSF46785">
    <property type="entry name" value="Winged helix' DNA-binding domain"/>
    <property type="match status" value="1"/>
</dbReference>
<reference evidence="1" key="1">
    <citation type="journal article" date="2020" name="mSystems">
        <title>Genome- and Community-Level Interaction Insights into Carbon Utilization and Element Cycling Functions of Hydrothermarchaeota in Hydrothermal Sediment.</title>
        <authorList>
            <person name="Zhou Z."/>
            <person name="Liu Y."/>
            <person name="Xu W."/>
            <person name="Pan J."/>
            <person name="Luo Z.H."/>
            <person name="Li M."/>
        </authorList>
    </citation>
    <scope>NUCLEOTIDE SEQUENCE [LARGE SCALE GENOMIC DNA]</scope>
    <source>
        <strain evidence="1">SpSt-774</strain>
    </source>
</reference>
<comment type="caution">
    <text evidence="1">The sequence shown here is derived from an EMBL/GenBank/DDBJ whole genome shotgun (WGS) entry which is preliminary data.</text>
</comment>
<sequence>MTNIEIRRKILEMAYQRFKEHPYYRITPKEFKETLNVDLKTLNFNIVYLEEKGYIELQKPLEGSLFVGARITSKGVDLVEDEYQFDIIFPINKDTSAMQINIFKEFNLLIDKINESDKISSDTKEILTEEIKEIQRELKKIEPSYARVKLFLDKVRQHNFEVGEQVMALLKNPVIFNILEKSAKKELAP</sequence>
<proteinExistence type="predicted"/>
<accession>A0A7C4TF94</accession>
<dbReference type="InterPro" id="IPR036390">
    <property type="entry name" value="WH_DNA-bd_sf"/>
</dbReference>
<name>A0A7C4TF94_UNCW3</name>
<gene>
    <name evidence="1" type="ORF">ENV60_08670</name>
</gene>
<dbReference type="EMBL" id="DTGZ01000164">
    <property type="protein sequence ID" value="HGV98350.1"/>
    <property type="molecule type" value="Genomic_DNA"/>
</dbReference>
<dbReference type="AlphaFoldDB" id="A0A7C4TF94"/>
<protein>
    <submittedName>
        <fullName evidence="1">Uncharacterized protein</fullName>
    </submittedName>
</protein>